<dbReference type="InterPro" id="IPR036761">
    <property type="entry name" value="TTHA0802/YceI-like_sf"/>
</dbReference>
<dbReference type="PANTHER" id="PTHR34406">
    <property type="entry name" value="PROTEIN YCEI"/>
    <property type="match status" value="1"/>
</dbReference>
<evidence type="ECO:0000313" key="3">
    <source>
        <dbReference type="EMBL" id="SKB62713.1"/>
    </source>
</evidence>
<dbReference type="STRING" id="572036.SAMN05661099_1856"/>
<evidence type="ECO:0000256" key="1">
    <source>
        <dbReference type="SAM" id="SignalP"/>
    </source>
</evidence>
<evidence type="ECO:0000259" key="2">
    <source>
        <dbReference type="SMART" id="SM00867"/>
    </source>
</evidence>
<reference evidence="4" key="1">
    <citation type="submission" date="2017-02" db="EMBL/GenBank/DDBJ databases">
        <authorList>
            <person name="Varghese N."/>
            <person name="Submissions S."/>
        </authorList>
    </citation>
    <scope>NUCLEOTIDE SEQUENCE [LARGE SCALE GENOMIC DNA]</scope>
    <source>
        <strain evidence="4">DSM 22385</strain>
    </source>
</reference>
<feature type="domain" description="Lipid/polyisoprenoid-binding YceI-like" evidence="2">
    <location>
        <begin position="30"/>
        <end position="194"/>
    </location>
</feature>
<organism evidence="3 4">
    <name type="scientific">Daejeonella lutea</name>
    <dbReference type="NCBI Taxonomy" id="572036"/>
    <lineage>
        <taxon>Bacteria</taxon>
        <taxon>Pseudomonadati</taxon>
        <taxon>Bacteroidota</taxon>
        <taxon>Sphingobacteriia</taxon>
        <taxon>Sphingobacteriales</taxon>
        <taxon>Sphingobacteriaceae</taxon>
        <taxon>Daejeonella</taxon>
    </lineage>
</organism>
<dbReference type="Gene3D" id="2.40.128.110">
    <property type="entry name" value="Lipid/polyisoprenoid-binding, YceI-like"/>
    <property type="match status" value="1"/>
</dbReference>
<dbReference type="AlphaFoldDB" id="A0A1T5CTQ0"/>
<dbReference type="SMART" id="SM00867">
    <property type="entry name" value="YceI"/>
    <property type="match status" value="1"/>
</dbReference>
<feature type="signal peptide" evidence="1">
    <location>
        <begin position="1"/>
        <end position="20"/>
    </location>
</feature>
<dbReference type="Proteomes" id="UP000189981">
    <property type="component" value="Unassembled WGS sequence"/>
</dbReference>
<accession>A0A1T5CTQ0</accession>
<protein>
    <submittedName>
        <fullName evidence="3">Polyisoprenoid-binding protein YceI</fullName>
    </submittedName>
</protein>
<keyword evidence="1" id="KW-0732">Signal</keyword>
<dbReference type="PANTHER" id="PTHR34406:SF1">
    <property type="entry name" value="PROTEIN YCEI"/>
    <property type="match status" value="1"/>
</dbReference>
<keyword evidence="4" id="KW-1185">Reference proteome</keyword>
<proteinExistence type="predicted"/>
<feature type="chain" id="PRO_5010585230" evidence="1">
    <location>
        <begin position="21"/>
        <end position="195"/>
    </location>
</feature>
<gene>
    <name evidence="3" type="ORF">SAMN05661099_1856</name>
</gene>
<dbReference type="EMBL" id="FUYR01000002">
    <property type="protein sequence ID" value="SKB62713.1"/>
    <property type="molecule type" value="Genomic_DNA"/>
</dbReference>
<dbReference type="SUPFAM" id="SSF101874">
    <property type="entry name" value="YceI-like"/>
    <property type="match status" value="1"/>
</dbReference>
<sequence length="195" mass="21421">MKMKKIFLTLSILTGMAVFMSFDKPVKDTIYTVDTERSTIDWTAKKVGGGHTGTIKITSGNLVHNGKSLTKGTFLINMASITSDNARVTTHLKSDDFFAAEKNPNSKFEITKVTPAGTDRVNIAGNLTIKGITQPISFPATVKTQKGIIVAVANGIRVDRTKYDIKFRSKTFFLDIGDRAVDDEFELNINLVAKK</sequence>
<dbReference type="InterPro" id="IPR007372">
    <property type="entry name" value="Lipid/polyisoprenoid-bd_YceI"/>
</dbReference>
<name>A0A1T5CTQ0_9SPHI</name>
<dbReference type="Pfam" id="PF04264">
    <property type="entry name" value="YceI"/>
    <property type="match status" value="1"/>
</dbReference>
<evidence type="ECO:0000313" key="4">
    <source>
        <dbReference type="Proteomes" id="UP000189981"/>
    </source>
</evidence>